<keyword evidence="9" id="KW-1185">Reference proteome</keyword>
<dbReference type="AlphaFoldDB" id="A0A239ATJ8"/>
<gene>
    <name evidence="8" type="ORF">SAMN05446037_1002220</name>
</gene>
<comment type="subcellular location">
    <subcellularLocation>
        <location evidence="1">Membrane</location>
    </subcellularLocation>
</comment>
<evidence type="ECO:0000313" key="9">
    <source>
        <dbReference type="Proteomes" id="UP000198304"/>
    </source>
</evidence>
<dbReference type="InterPro" id="IPR010559">
    <property type="entry name" value="Sig_transdc_His_kin_internal"/>
</dbReference>
<dbReference type="SUPFAM" id="SSF55874">
    <property type="entry name" value="ATPase domain of HSP90 chaperone/DNA topoisomerase II/histidine kinase"/>
    <property type="match status" value="1"/>
</dbReference>
<evidence type="ECO:0000313" key="8">
    <source>
        <dbReference type="EMBL" id="SNR98293.1"/>
    </source>
</evidence>
<feature type="domain" description="HAMP" evidence="7">
    <location>
        <begin position="206"/>
        <end position="259"/>
    </location>
</feature>
<evidence type="ECO:0000256" key="4">
    <source>
        <dbReference type="ARBA" id="ARBA00022777"/>
    </source>
</evidence>
<feature type="transmembrane region" description="Helical" evidence="6">
    <location>
        <begin position="181"/>
        <end position="206"/>
    </location>
</feature>
<feature type="coiled-coil region" evidence="5">
    <location>
        <begin position="262"/>
        <end position="291"/>
    </location>
</feature>
<dbReference type="SUPFAM" id="SSF158472">
    <property type="entry name" value="HAMP domain-like"/>
    <property type="match status" value="1"/>
</dbReference>
<dbReference type="Pfam" id="PF06580">
    <property type="entry name" value="His_kinase"/>
    <property type="match status" value="1"/>
</dbReference>
<keyword evidence="6" id="KW-1133">Transmembrane helix</keyword>
<dbReference type="Pfam" id="PF02518">
    <property type="entry name" value="HATPase_c"/>
    <property type="match status" value="1"/>
</dbReference>
<organism evidence="8 9">
    <name type="scientific">Anaerovirgula multivorans</name>
    <dbReference type="NCBI Taxonomy" id="312168"/>
    <lineage>
        <taxon>Bacteria</taxon>
        <taxon>Bacillati</taxon>
        <taxon>Bacillota</taxon>
        <taxon>Clostridia</taxon>
        <taxon>Peptostreptococcales</taxon>
        <taxon>Natronincolaceae</taxon>
        <taxon>Anaerovirgula</taxon>
    </lineage>
</organism>
<name>A0A239ATJ8_9FIRM</name>
<dbReference type="Pfam" id="PF00672">
    <property type="entry name" value="HAMP"/>
    <property type="match status" value="1"/>
</dbReference>
<dbReference type="Proteomes" id="UP000198304">
    <property type="component" value="Unassembled WGS sequence"/>
</dbReference>
<keyword evidence="5" id="KW-0175">Coiled coil</keyword>
<dbReference type="SMART" id="SM00304">
    <property type="entry name" value="HAMP"/>
    <property type="match status" value="1"/>
</dbReference>
<keyword evidence="6" id="KW-0812">Transmembrane</keyword>
<dbReference type="PANTHER" id="PTHR34220">
    <property type="entry name" value="SENSOR HISTIDINE KINASE YPDA"/>
    <property type="match status" value="1"/>
</dbReference>
<evidence type="ECO:0000259" key="7">
    <source>
        <dbReference type="PROSITE" id="PS50885"/>
    </source>
</evidence>
<accession>A0A239ATJ8</accession>
<dbReference type="InterPro" id="IPR003594">
    <property type="entry name" value="HATPase_dom"/>
</dbReference>
<dbReference type="GO" id="GO:0000155">
    <property type="term" value="F:phosphorelay sensor kinase activity"/>
    <property type="evidence" value="ECO:0007669"/>
    <property type="project" value="InterPro"/>
</dbReference>
<dbReference type="PANTHER" id="PTHR34220:SF7">
    <property type="entry name" value="SENSOR HISTIDINE KINASE YPDA"/>
    <property type="match status" value="1"/>
</dbReference>
<dbReference type="EMBL" id="FZOJ01000002">
    <property type="protein sequence ID" value="SNR98293.1"/>
    <property type="molecule type" value="Genomic_DNA"/>
</dbReference>
<keyword evidence="6" id="KW-0472">Membrane</keyword>
<dbReference type="InterPro" id="IPR003660">
    <property type="entry name" value="HAMP_dom"/>
</dbReference>
<evidence type="ECO:0000256" key="2">
    <source>
        <dbReference type="ARBA" id="ARBA00022553"/>
    </source>
</evidence>
<dbReference type="CDD" id="cd06225">
    <property type="entry name" value="HAMP"/>
    <property type="match status" value="1"/>
</dbReference>
<dbReference type="Gene3D" id="3.30.565.10">
    <property type="entry name" value="Histidine kinase-like ATPase, C-terminal domain"/>
    <property type="match status" value="1"/>
</dbReference>
<proteinExistence type="predicted"/>
<protein>
    <submittedName>
        <fullName evidence="8">Histidine kinase-, DNA gyrase B-, and HSP90-like ATPase</fullName>
    </submittedName>
</protein>
<dbReference type="OrthoDB" id="9809348at2"/>
<evidence type="ECO:0000256" key="6">
    <source>
        <dbReference type="SAM" id="Phobius"/>
    </source>
</evidence>
<evidence type="ECO:0000256" key="5">
    <source>
        <dbReference type="SAM" id="Coils"/>
    </source>
</evidence>
<dbReference type="RefSeq" id="WP_089281404.1">
    <property type="nucleotide sequence ID" value="NZ_FZOJ01000002.1"/>
</dbReference>
<evidence type="ECO:0000256" key="3">
    <source>
        <dbReference type="ARBA" id="ARBA00022679"/>
    </source>
</evidence>
<sequence length="508" mass="58717">MDKSIFKFTGIRKKLIIYYLITTLLLGITSVFSYYNARIVLTGLKIIISDYVYLNDLNNDVHLLMTEVEKYLTTKSSDALLNYYTTYNNLEKKADAIDRKAEYDIDHLMLKDIGYMIDNLLIETDHAVNAKRGRISSQYIAHFTRSNEIREHIKFYINNLLNQKLQMGSDKYDSITKNMTFISYVNVFIIVASVLLNIFLAIFFTYRLTKPIIELSHSAEKIAEGDFDIEPVNIETNDEVHVLAKAFDKMVVNIRSYIDEIKKQAKVETKLKEQEMENLKMKSLLKDAELKSLQSQIQPHFLFNTLNAAAQLAMMEGADQSSEFIERIANLFRYNLRKIDEPVTLQEEINYVKNYMYILKIRFGDKIDFITDIDSELLEKKVPCTIIQPIVENAFIHGLENLERKGRIHLNIRAVAEKILIEVIDNGIGMEEEQVLALISKDIDTASISKHATGIGVYNVIDRLRIFYNIDNISEIIEIDSKIEHGTKVILKLPYDREVLLDDQTVNC</sequence>
<keyword evidence="4 8" id="KW-0418">Kinase</keyword>
<keyword evidence="3" id="KW-0808">Transferase</keyword>
<evidence type="ECO:0000256" key="1">
    <source>
        <dbReference type="ARBA" id="ARBA00004370"/>
    </source>
</evidence>
<dbReference type="PROSITE" id="PS50885">
    <property type="entry name" value="HAMP"/>
    <property type="match status" value="1"/>
</dbReference>
<dbReference type="InterPro" id="IPR050640">
    <property type="entry name" value="Bact_2-comp_sensor_kinase"/>
</dbReference>
<dbReference type="GO" id="GO:0016020">
    <property type="term" value="C:membrane"/>
    <property type="evidence" value="ECO:0007669"/>
    <property type="project" value="UniProtKB-SubCell"/>
</dbReference>
<feature type="transmembrane region" description="Helical" evidence="6">
    <location>
        <begin position="16"/>
        <end position="35"/>
    </location>
</feature>
<keyword evidence="2" id="KW-0597">Phosphoprotein</keyword>
<reference evidence="8 9" key="1">
    <citation type="submission" date="2017-06" db="EMBL/GenBank/DDBJ databases">
        <authorList>
            <person name="Kim H.J."/>
            <person name="Triplett B.A."/>
        </authorList>
    </citation>
    <scope>NUCLEOTIDE SEQUENCE [LARGE SCALE GENOMIC DNA]</scope>
    <source>
        <strain evidence="8 9">SCA</strain>
    </source>
</reference>
<dbReference type="Gene3D" id="6.10.340.10">
    <property type="match status" value="1"/>
</dbReference>
<dbReference type="InterPro" id="IPR036890">
    <property type="entry name" value="HATPase_C_sf"/>
</dbReference>